<reference evidence="1 2" key="1">
    <citation type="submission" date="2014-02" db="EMBL/GenBank/DDBJ databases">
        <title>The small core and large imbalanced accessory genome model reveals a collaborative survival strategy of Sorangium cellulosum strains in nature.</title>
        <authorList>
            <person name="Han K."/>
            <person name="Peng R."/>
            <person name="Blom J."/>
            <person name="Li Y.-Z."/>
        </authorList>
    </citation>
    <scope>NUCLEOTIDE SEQUENCE [LARGE SCALE GENOMIC DNA]</scope>
    <source>
        <strain evidence="1 2">So0157-25</strain>
    </source>
</reference>
<dbReference type="EMBL" id="JELY01001509">
    <property type="protein sequence ID" value="KYF55533.1"/>
    <property type="molecule type" value="Genomic_DNA"/>
</dbReference>
<organism evidence="1 2">
    <name type="scientific">Sorangium cellulosum</name>
    <name type="common">Polyangium cellulosum</name>
    <dbReference type="NCBI Taxonomy" id="56"/>
    <lineage>
        <taxon>Bacteria</taxon>
        <taxon>Pseudomonadati</taxon>
        <taxon>Myxococcota</taxon>
        <taxon>Polyangia</taxon>
        <taxon>Polyangiales</taxon>
        <taxon>Polyangiaceae</taxon>
        <taxon>Sorangium</taxon>
    </lineage>
</organism>
<proteinExistence type="predicted"/>
<name>A0A150PIK1_SORCE</name>
<evidence type="ECO:0000313" key="1">
    <source>
        <dbReference type="EMBL" id="KYF55533.1"/>
    </source>
</evidence>
<comment type="caution">
    <text evidence="1">The sequence shown here is derived from an EMBL/GenBank/DDBJ whole genome shotgun (WGS) entry which is preliminary data.</text>
</comment>
<gene>
    <name evidence="1" type="ORF">BE08_42845</name>
</gene>
<dbReference type="Proteomes" id="UP000075420">
    <property type="component" value="Unassembled WGS sequence"/>
</dbReference>
<accession>A0A150PIK1</accession>
<sequence length="70" mass="7986">MKVIAEKPWDYCIEARGDEVIAVIVNGSSAIYLTEVALSEDEIRLLRQDKNNADLIIEKIKRDRSRSPAR</sequence>
<dbReference type="AlphaFoldDB" id="A0A150PIK1"/>
<evidence type="ECO:0000313" key="2">
    <source>
        <dbReference type="Proteomes" id="UP000075420"/>
    </source>
</evidence>
<protein>
    <submittedName>
        <fullName evidence="1">Uncharacterized protein</fullName>
    </submittedName>
</protein>